<evidence type="ECO:0000256" key="4">
    <source>
        <dbReference type="ARBA" id="ARBA00023136"/>
    </source>
</evidence>
<feature type="transmembrane region" description="Helical" evidence="5">
    <location>
        <begin position="22"/>
        <end position="44"/>
    </location>
</feature>
<dbReference type="EMBL" id="JAXAVU010000004">
    <property type="protein sequence ID" value="MDX8142530.1"/>
    <property type="molecule type" value="Genomic_DNA"/>
</dbReference>
<evidence type="ECO:0000256" key="2">
    <source>
        <dbReference type="ARBA" id="ARBA00022692"/>
    </source>
</evidence>
<keyword evidence="2 5" id="KW-0812">Transmembrane</keyword>
<dbReference type="Pfam" id="PF06271">
    <property type="entry name" value="RDD"/>
    <property type="match status" value="1"/>
</dbReference>
<evidence type="ECO:0000259" key="6">
    <source>
        <dbReference type="Pfam" id="PF06271"/>
    </source>
</evidence>
<feature type="transmembrane region" description="Helical" evidence="5">
    <location>
        <begin position="108"/>
        <end position="131"/>
    </location>
</feature>
<feature type="domain" description="RDD" evidence="6">
    <location>
        <begin position="11"/>
        <end position="144"/>
    </location>
</feature>
<comment type="subcellular location">
    <subcellularLocation>
        <location evidence="1">Membrane</location>
        <topology evidence="1">Multi-pass membrane protein</topology>
    </subcellularLocation>
</comment>
<feature type="transmembrane region" description="Helical" evidence="5">
    <location>
        <begin position="56"/>
        <end position="78"/>
    </location>
</feature>
<keyword evidence="4 5" id="KW-0472">Membrane</keyword>
<dbReference type="PANTHER" id="PTHR38480">
    <property type="entry name" value="SLR0254 PROTEIN"/>
    <property type="match status" value="1"/>
</dbReference>
<evidence type="ECO:0000256" key="3">
    <source>
        <dbReference type="ARBA" id="ARBA00022989"/>
    </source>
</evidence>
<name>A0ABU4UTF1_9PSEU</name>
<evidence type="ECO:0000256" key="5">
    <source>
        <dbReference type="SAM" id="Phobius"/>
    </source>
</evidence>
<reference evidence="7 8" key="1">
    <citation type="submission" date="2023-11" db="EMBL/GenBank/DDBJ databases">
        <title>Lentzea sokolovensis, sp. nov., Lentzea kristufkii, sp. nov., and Lentzea miocenensis, sp. nov., rare actinobacteria from Sokolov Coal Basin, Miocene lacustrine sediment, Czech Republic.</title>
        <authorList>
            <person name="Lara A."/>
            <person name="Kotroba L."/>
            <person name="Nouioui I."/>
            <person name="Neumann-Schaal M."/>
            <person name="Mast Y."/>
            <person name="Chronakova A."/>
        </authorList>
    </citation>
    <scope>NUCLEOTIDE SEQUENCE [LARGE SCALE GENOMIC DNA]</scope>
    <source>
        <strain evidence="7 8">BCCO 10_0061</strain>
    </source>
</reference>
<dbReference type="RefSeq" id="WP_319974810.1">
    <property type="nucleotide sequence ID" value="NZ_JAXAVU010000004.1"/>
</dbReference>
<keyword evidence="8" id="KW-1185">Reference proteome</keyword>
<protein>
    <submittedName>
        <fullName evidence="7">RDD family protein</fullName>
    </submittedName>
</protein>
<organism evidence="7 8">
    <name type="scientific">Lentzea sokolovensis</name>
    <dbReference type="NCBI Taxonomy" id="3095429"/>
    <lineage>
        <taxon>Bacteria</taxon>
        <taxon>Bacillati</taxon>
        <taxon>Actinomycetota</taxon>
        <taxon>Actinomycetes</taxon>
        <taxon>Pseudonocardiales</taxon>
        <taxon>Pseudonocardiaceae</taxon>
        <taxon>Lentzea</taxon>
    </lineage>
</organism>
<accession>A0ABU4UTF1</accession>
<gene>
    <name evidence="7" type="ORF">SK854_10415</name>
</gene>
<evidence type="ECO:0000313" key="8">
    <source>
        <dbReference type="Proteomes" id="UP001285352"/>
    </source>
</evidence>
<proteinExistence type="predicted"/>
<comment type="caution">
    <text evidence="7">The sequence shown here is derived from an EMBL/GenBank/DDBJ whole genome shotgun (WGS) entry which is preliminary data.</text>
</comment>
<evidence type="ECO:0000313" key="7">
    <source>
        <dbReference type="EMBL" id="MDX8142530.1"/>
    </source>
</evidence>
<sequence>MATDADARSIVLRRYWQHVIEFALLAVAAVLSVFLGVLLSVPLIKLGVTPKVFSVLPWAMVVAVSLLGVLWIEIWYPYRHGGSTPAMRWLGLRITTLRGGEPSLRDYFVRWLLMAVDGLLMGLVGAVLIAVTPRNQRLGDIVAGTVVVRRPSPADPVT</sequence>
<dbReference type="Proteomes" id="UP001285352">
    <property type="component" value="Unassembled WGS sequence"/>
</dbReference>
<evidence type="ECO:0000256" key="1">
    <source>
        <dbReference type="ARBA" id="ARBA00004141"/>
    </source>
</evidence>
<dbReference type="InterPro" id="IPR010432">
    <property type="entry name" value="RDD"/>
</dbReference>
<keyword evidence="3 5" id="KW-1133">Transmembrane helix</keyword>
<dbReference type="PANTHER" id="PTHR38480:SF1">
    <property type="entry name" value="SLR0254 PROTEIN"/>
    <property type="match status" value="1"/>
</dbReference>